<dbReference type="WBParaSite" id="ASIM_0001076601-mRNA-1">
    <property type="protein sequence ID" value="ASIM_0001076601-mRNA-1"/>
    <property type="gene ID" value="ASIM_0001076601"/>
</dbReference>
<dbReference type="Pfam" id="PF00628">
    <property type="entry name" value="PHD"/>
    <property type="match status" value="2"/>
</dbReference>
<dbReference type="Proteomes" id="UP000267096">
    <property type="component" value="Unassembled WGS sequence"/>
</dbReference>
<dbReference type="InterPro" id="IPR019787">
    <property type="entry name" value="Znf_PHD-finger"/>
</dbReference>
<evidence type="ECO:0000259" key="12">
    <source>
        <dbReference type="PROSITE" id="PS50016"/>
    </source>
</evidence>
<feature type="compositionally biased region" description="Acidic residues" evidence="11">
    <location>
        <begin position="141"/>
        <end position="161"/>
    </location>
</feature>
<comment type="subcellular location">
    <subcellularLocation>
        <location evidence="1">Nucleus</location>
    </subcellularLocation>
</comment>
<gene>
    <name evidence="14" type="ORF">ASIM_LOCUS10324</name>
</gene>
<dbReference type="InterPro" id="IPR001965">
    <property type="entry name" value="Znf_PHD"/>
</dbReference>
<dbReference type="InterPro" id="IPR025750">
    <property type="entry name" value="DPF1-3_N"/>
</dbReference>
<evidence type="ECO:0000313" key="16">
    <source>
        <dbReference type="WBParaSite" id="ASIM_0001076601-mRNA-1"/>
    </source>
</evidence>
<dbReference type="AlphaFoldDB" id="A0A0M3JS39"/>
<dbReference type="PANTHER" id="PTHR45888">
    <property type="entry name" value="HL01030P-RELATED"/>
    <property type="match status" value="1"/>
</dbReference>
<evidence type="ECO:0000256" key="6">
    <source>
        <dbReference type="ARBA" id="ARBA00022833"/>
    </source>
</evidence>
<evidence type="ECO:0000256" key="8">
    <source>
        <dbReference type="ARBA" id="ARBA00023163"/>
    </source>
</evidence>
<dbReference type="EMBL" id="UYRR01030994">
    <property type="protein sequence ID" value="VDK42778.1"/>
    <property type="molecule type" value="Genomic_DNA"/>
</dbReference>
<keyword evidence="3" id="KW-0479">Metal-binding</keyword>
<dbReference type="OrthoDB" id="1903104at2759"/>
<organism evidence="16">
    <name type="scientific">Anisakis simplex</name>
    <name type="common">Herring worm</name>
    <dbReference type="NCBI Taxonomy" id="6269"/>
    <lineage>
        <taxon>Eukaryota</taxon>
        <taxon>Metazoa</taxon>
        <taxon>Ecdysozoa</taxon>
        <taxon>Nematoda</taxon>
        <taxon>Chromadorea</taxon>
        <taxon>Rhabditida</taxon>
        <taxon>Spirurina</taxon>
        <taxon>Ascaridomorpha</taxon>
        <taxon>Ascaridoidea</taxon>
        <taxon>Anisakidae</taxon>
        <taxon>Anisakis</taxon>
        <taxon>Anisakis simplex complex</taxon>
    </lineage>
</organism>
<evidence type="ECO:0000256" key="11">
    <source>
        <dbReference type="SAM" id="MobiDB-lite"/>
    </source>
</evidence>
<keyword evidence="6" id="KW-0862">Zinc</keyword>
<evidence type="ECO:0000256" key="3">
    <source>
        <dbReference type="ARBA" id="ARBA00022723"/>
    </source>
</evidence>
<evidence type="ECO:0000256" key="10">
    <source>
        <dbReference type="PROSITE-ProRule" id="PRU00042"/>
    </source>
</evidence>
<keyword evidence="7" id="KW-0805">Transcription regulation</keyword>
<dbReference type="InterPro" id="IPR013087">
    <property type="entry name" value="Znf_C2H2_type"/>
</dbReference>
<proteinExistence type="inferred from homology"/>
<name>A0A0M3JS39_ANISI</name>
<evidence type="ECO:0000256" key="5">
    <source>
        <dbReference type="ARBA" id="ARBA00022771"/>
    </source>
</evidence>
<feature type="domain" description="C2H2-type" evidence="13">
    <location>
        <begin position="221"/>
        <end position="249"/>
    </location>
</feature>
<protein>
    <submittedName>
        <fullName evidence="16">D4 (inferred by orthology to a D. melanogaster protein)</fullName>
    </submittedName>
</protein>
<reference evidence="16" key="1">
    <citation type="submission" date="2016-04" db="UniProtKB">
        <authorList>
            <consortium name="WormBaseParasite"/>
        </authorList>
    </citation>
    <scope>IDENTIFICATION</scope>
</reference>
<dbReference type="PROSITE" id="PS50157">
    <property type="entry name" value="ZINC_FINGER_C2H2_2"/>
    <property type="match status" value="1"/>
</dbReference>
<dbReference type="InterPro" id="IPR013083">
    <property type="entry name" value="Znf_RING/FYVE/PHD"/>
</dbReference>
<feature type="domain" description="PHD-type" evidence="12">
    <location>
        <begin position="261"/>
        <end position="321"/>
    </location>
</feature>
<evidence type="ECO:0000256" key="2">
    <source>
        <dbReference type="ARBA" id="ARBA00010539"/>
    </source>
</evidence>
<keyword evidence="9" id="KW-0539">Nucleus</keyword>
<evidence type="ECO:0000256" key="4">
    <source>
        <dbReference type="ARBA" id="ARBA00022737"/>
    </source>
</evidence>
<dbReference type="PROSITE" id="PS00028">
    <property type="entry name" value="ZINC_FINGER_C2H2_1"/>
    <property type="match status" value="1"/>
</dbReference>
<feature type="region of interest" description="Disordered" evidence="11">
    <location>
        <begin position="141"/>
        <end position="216"/>
    </location>
</feature>
<dbReference type="GO" id="GO:0008270">
    <property type="term" value="F:zinc ion binding"/>
    <property type="evidence" value="ECO:0007669"/>
    <property type="project" value="UniProtKB-KW"/>
</dbReference>
<keyword evidence="15" id="KW-1185">Reference proteome</keyword>
<dbReference type="Pfam" id="PF14051">
    <property type="entry name" value="DPF1-3_N"/>
    <property type="match status" value="1"/>
</dbReference>
<dbReference type="FunFam" id="3.30.40.10:FF:000005">
    <property type="entry name" value="zinc finger protein isoform X1"/>
    <property type="match status" value="1"/>
</dbReference>
<dbReference type="SUPFAM" id="SSF57667">
    <property type="entry name" value="beta-beta-alpha zinc fingers"/>
    <property type="match status" value="1"/>
</dbReference>
<comment type="similarity">
    <text evidence="2">Belongs to the requiem/DPF family.</text>
</comment>
<evidence type="ECO:0000256" key="7">
    <source>
        <dbReference type="ARBA" id="ARBA00023015"/>
    </source>
</evidence>
<dbReference type="SMART" id="SM00249">
    <property type="entry name" value="PHD"/>
    <property type="match status" value="2"/>
</dbReference>
<dbReference type="GO" id="GO:0005634">
    <property type="term" value="C:nucleus"/>
    <property type="evidence" value="ECO:0007669"/>
    <property type="project" value="UniProtKB-SubCell"/>
</dbReference>
<feature type="compositionally biased region" description="Low complexity" evidence="11">
    <location>
        <begin position="177"/>
        <end position="208"/>
    </location>
</feature>
<accession>A0A0M3JS39</accession>
<keyword evidence="5 10" id="KW-0863">Zinc-finger</keyword>
<dbReference type="PANTHER" id="PTHR45888:SF5">
    <property type="entry name" value="D4, ISOFORM A"/>
    <property type="match status" value="1"/>
</dbReference>
<dbReference type="InterPro" id="IPR011011">
    <property type="entry name" value="Znf_FYVE_PHD"/>
</dbReference>
<keyword evidence="4" id="KW-0677">Repeat</keyword>
<dbReference type="Gene3D" id="3.30.40.10">
    <property type="entry name" value="Zinc/RING finger domain, C3HC4 (zinc finger)"/>
    <property type="match status" value="1"/>
</dbReference>
<dbReference type="InterPro" id="IPR036236">
    <property type="entry name" value="Znf_C2H2_sf"/>
</dbReference>
<sequence length="387" mass="43134">MIGESNYIEIMKNCSNWNSRIETERKGRYPVLDAQTGIAQRPSQNSPVTFVNRYSSALPSQVCVYMSKRWKKRIAAPSSDATEMKYIVQCNPAINDVLNQTTTNNSQSDFSMVSGETSLTPSEIVQIEKRSIKIPYEATFDDEIEDRSEEEPLEISDEDEWSEGKRKRKKRNTANVSTASRSTSRKSNANSSSACNNSGSSNAQNSTSLNVPTQPNDPKPFVCQQCGAKYKSRPGLNYHRAHVHPETASRSSTPHLEVDISPICDLCLGDRNENKKTLLPEILVSCHDCGRSGHPSCLKFTDNMLVSTKKYGWQCIECKSCAICGTSDNDDQLLFCDDCDRGFHLYCLQPRLLSAPEGEWSCYLCQKQFGAKASLPIITSNGSDTVR</sequence>
<evidence type="ECO:0000256" key="9">
    <source>
        <dbReference type="ARBA" id="ARBA00023242"/>
    </source>
</evidence>
<reference evidence="14 15" key="2">
    <citation type="submission" date="2018-11" db="EMBL/GenBank/DDBJ databases">
        <authorList>
            <consortium name="Pathogen Informatics"/>
        </authorList>
    </citation>
    <scope>NUCLEOTIDE SEQUENCE [LARGE SCALE GENOMIC DNA]</scope>
</reference>
<dbReference type="PROSITE" id="PS50016">
    <property type="entry name" value="ZF_PHD_2"/>
    <property type="match status" value="2"/>
</dbReference>
<keyword evidence="8" id="KW-0804">Transcription</keyword>
<dbReference type="CDD" id="cd15530">
    <property type="entry name" value="PHD2_d4"/>
    <property type="match status" value="1"/>
</dbReference>
<evidence type="ECO:0000313" key="14">
    <source>
        <dbReference type="EMBL" id="VDK42778.1"/>
    </source>
</evidence>
<evidence type="ECO:0000313" key="15">
    <source>
        <dbReference type="Proteomes" id="UP000267096"/>
    </source>
</evidence>
<evidence type="ECO:0000256" key="1">
    <source>
        <dbReference type="ARBA" id="ARBA00004123"/>
    </source>
</evidence>
<dbReference type="Gene3D" id="3.30.160.60">
    <property type="entry name" value="Classic Zinc Finger"/>
    <property type="match status" value="1"/>
</dbReference>
<dbReference type="SUPFAM" id="SSF57903">
    <property type="entry name" value="FYVE/PHD zinc finger"/>
    <property type="match status" value="2"/>
</dbReference>
<feature type="domain" description="PHD-type" evidence="12">
    <location>
        <begin position="318"/>
        <end position="368"/>
    </location>
</feature>
<evidence type="ECO:0000259" key="13">
    <source>
        <dbReference type="PROSITE" id="PS50157"/>
    </source>
</evidence>